<feature type="chain" id="PRO_5037502302" evidence="1">
    <location>
        <begin position="21"/>
        <end position="189"/>
    </location>
</feature>
<evidence type="ECO:0000313" key="3">
    <source>
        <dbReference type="WBParaSite" id="nRc.2.0.1.t36945-RA"/>
    </source>
</evidence>
<name>A0A915KEZ8_ROMCU</name>
<evidence type="ECO:0000313" key="2">
    <source>
        <dbReference type="Proteomes" id="UP000887565"/>
    </source>
</evidence>
<dbReference type="WBParaSite" id="nRc.2.0.1.t36945-RA">
    <property type="protein sequence ID" value="nRc.2.0.1.t36945-RA"/>
    <property type="gene ID" value="nRc.2.0.1.g36945"/>
</dbReference>
<reference evidence="3" key="1">
    <citation type="submission" date="2022-11" db="UniProtKB">
        <authorList>
            <consortium name="WormBaseParasite"/>
        </authorList>
    </citation>
    <scope>IDENTIFICATION</scope>
</reference>
<sequence>MSTSLMNIFTICMLTSDVQSYQFLCSEAEIPEMTACANKTLSIVLDMVTKCYDNPWTYNASVGCLLPSKLLQKRCIYRIEILTKHIFLISLGFSFSMTNKCMWNQTVQLFCDCFDQSDEKNDELYRSKFVEKINGWCQSFESALKSEEDQTASFEKMIRNTKISKDDMKFLGSKMADLWGKISMGKNNN</sequence>
<dbReference type="AlphaFoldDB" id="A0A915KEZ8"/>
<evidence type="ECO:0000256" key="1">
    <source>
        <dbReference type="SAM" id="SignalP"/>
    </source>
</evidence>
<keyword evidence="2" id="KW-1185">Reference proteome</keyword>
<organism evidence="2 3">
    <name type="scientific">Romanomermis culicivorax</name>
    <name type="common">Nematode worm</name>
    <dbReference type="NCBI Taxonomy" id="13658"/>
    <lineage>
        <taxon>Eukaryota</taxon>
        <taxon>Metazoa</taxon>
        <taxon>Ecdysozoa</taxon>
        <taxon>Nematoda</taxon>
        <taxon>Enoplea</taxon>
        <taxon>Dorylaimia</taxon>
        <taxon>Mermithida</taxon>
        <taxon>Mermithoidea</taxon>
        <taxon>Mermithidae</taxon>
        <taxon>Romanomermis</taxon>
    </lineage>
</organism>
<accession>A0A915KEZ8</accession>
<dbReference type="Proteomes" id="UP000887565">
    <property type="component" value="Unplaced"/>
</dbReference>
<proteinExistence type="predicted"/>
<keyword evidence="1" id="KW-0732">Signal</keyword>
<feature type="signal peptide" evidence="1">
    <location>
        <begin position="1"/>
        <end position="20"/>
    </location>
</feature>
<protein>
    <submittedName>
        <fullName evidence="3">Uncharacterized protein</fullName>
    </submittedName>
</protein>